<name>A0ABW0LEL2_9BACI</name>
<dbReference type="InterPro" id="IPR053716">
    <property type="entry name" value="Flag_assembly_chemotaxis_eff"/>
</dbReference>
<dbReference type="Pfam" id="PF02050">
    <property type="entry name" value="FliJ"/>
    <property type="match status" value="1"/>
</dbReference>
<comment type="similarity">
    <text evidence="2">Belongs to the FliJ family.</text>
</comment>
<accession>A0ABW0LEL2</accession>
<proteinExistence type="inferred from homology"/>
<sequence>MTYNFKFQKILDLKEREKDEAFSKYQESVQKFEVYAEKLFELLKKKEDLEKLQLQQISTGLSVMEIRHNQSFLLNLQKTIDHYQRLVINARNTMNFREEQLKESNIEMKKYEKMKEKSYKYYLKMVDKIENIRLDEFASQQYFHRGER</sequence>
<evidence type="ECO:0000256" key="2">
    <source>
        <dbReference type="ARBA" id="ARBA00010004"/>
    </source>
</evidence>
<evidence type="ECO:0000313" key="11">
    <source>
        <dbReference type="EMBL" id="MFC5463765.1"/>
    </source>
</evidence>
<keyword evidence="8" id="KW-0653">Protein transport</keyword>
<comment type="subcellular location">
    <subcellularLocation>
        <location evidence="1">Cell membrane</location>
        <topology evidence="1">Peripheral membrane protein</topology>
        <orientation evidence="1">Cytoplasmic side</orientation>
    </subcellularLocation>
</comment>
<dbReference type="Gene3D" id="1.10.287.1700">
    <property type="match status" value="1"/>
</dbReference>
<organism evidence="11 12">
    <name type="scientific">Lederbergia graminis</name>
    <dbReference type="NCBI Taxonomy" id="735518"/>
    <lineage>
        <taxon>Bacteria</taxon>
        <taxon>Bacillati</taxon>
        <taxon>Bacillota</taxon>
        <taxon>Bacilli</taxon>
        <taxon>Bacillales</taxon>
        <taxon>Bacillaceae</taxon>
        <taxon>Lederbergia</taxon>
    </lineage>
</organism>
<dbReference type="NCBIfam" id="TIGR02473">
    <property type="entry name" value="flagell_FliJ"/>
    <property type="match status" value="1"/>
</dbReference>
<evidence type="ECO:0000256" key="7">
    <source>
        <dbReference type="ARBA" id="ARBA00022795"/>
    </source>
</evidence>
<keyword evidence="5" id="KW-1003">Cell membrane</keyword>
<keyword evidence="11" id="KW-0966">Cell projection</keyword>
<evidence type="ECO:0000256" key="5">
    <source>
        <dbReference type="ARBA" id="ARBA00022475"/>
    </source>
</evidence>
<keyword evidence="7" id="KW-1005">Bacterial flagellum biogenesis</keyword>
<evidence type="ECO:0000256" key="3">
    <source>
        <dbReference type="ARBA" id="ARBA00020392"/>
    </source>
</evidence>
<comment type="caution">
    <text evidence="11">The sequence shown here is derived from an EMBL/GenBank/DDBJ whole genome shotgun (WGS) entry which is preliminary data.</text>
</comment>
<keyword evidence="9" id="KW-0472">Membrane</keyword>
<keyword evidence="11" id="KW-0969">Cilium</keyword>
<evidence type="ECO:0000256" key="6">
    <source>
        <dbReference type="ARBA" id="ARBA00022500"/>
    </source>
</evidence>
<evidence type="ECO:0000313" key="12">
    <source>
        <dbReference type="Proteomes" id="UP001596147"/>
    </source>
</evidence>
<dbReference type="Proteomes" id="UP001596147">
    <property type="component" value="Unassembled WGS sequence"/>
</dbReference>
<keyword evidence="6" id="KW-0145">Chemotaxis</keyword>
<keyword evidence="4" id="KW-0813">Transport</keyword>
<evidence type="ECO:0000256" key="4">
    <source>
        <dbReference type="ARBA" id="ARBA00022448"/>
    </source>
</evidence>
<evidence type="ECO:0000256" key="10">
    <source>
        <dbReference type="ARBA" id="ARBA00023225"/>
    </source>
</evidence>
<keyword evidence="12" id="KW-1185">Reference proteome</keyword>
<dbReference type="EMBL" id="JBHSMC010000001">
    <property type="protein sequence ID" value="MFC5463765.1"/>
    <property type="molecule type" value="Genomic_DNA"/>
</dbReference>
<protein>
    <recommendedName>
        <fullName evidence="3">Flagellar FliJ protein</fullName>
    </recommendedName>
</protein>
<keyword evidence="11" id="KW-0282">Flagellum</keyword>
<evidence type="ECO:0000256" key="8">
    <source>
        <dbReference type="ARBA" id="ARBA00022927"/>
    </source>
</evidence>
<dbReference type="InterPro" id="IPR012823">
    <property type="entry name" value="Flagell_FliJ"/>
</dbReference>
<reference evidence="12" key="1">
    <citation type="journal article" date="2019" name="Int. J. Syst. Evol. Microbiol.">
        <title>The Global Catalogue of Microorganisms (GCM) 10K type strain sequencing project: providing services to taxonomists for standard genome sequencing and annotation.</title>
        <authorList>
            <consortium name="The Broad Institute Genomics Platform"/>
            <consortium name="The Broad Institute Genome Sequencing Center for Infectious Disease"/>
            <person name="Wu L."/>
            <person name="Ma J."/>
        </authorList>
    </citation>
    <scope>NUCLEOTIDE SEQUENCE [LARGE SCALE GENOMIC DNA]</scope>
    <source>
        <strain evidence="12">CGMCC 1.12237</strain>
    </source>
</reference>
<gene>
    <name evidence="11" type="primary">fliJ</name>
    <name evidence="11" type="ORF">ACFPM4_03225</name>
</gene>
<dbReference type="RefSeq" id="WP_382347638.1">
    <property type="nucleotide sequence ID" value="NZ_JBHSMC010000001.1"/>
</dbReference>
<evidence type="ECO:0000256" key="1">
    <source>
        <dbReference type="ARBA" id="ARBA00004413"/>
    </source>
</evidence>
<evidence type="ECO:0000256" key="9">
    <source>
        <dbReference type="ARBA" id="ARBA00023136"/>
    </source>
</evidence>
<keyword evidence="10" id="KW-1006">Bacterial flagellum protein export</keyword>